<feature type="compositionally biased region" description="Basic and acidic residues" evidence="1">
    <location>
        <begin position="363"/>
        <end position="373"/>
    </location>
</feature>
<evidence type="ECO:0000313" key="3">
    <source>
        <dbReference type="Proteomes" id="UP000663760"/>
    </source>
</evidence>
<feature type="compositionally biased region" description="Polar residues" evidence="1">
    <location>
        <begin position="537"/>
        <end position="550"/>
    </location>
</feature>
<feature type="compositionally biased region" description="Low complexity" evidence="1">
    <location>
        <begin position="642"/>
        <end position="653"/>
    </location>
</feature>
<feature type="compositionally biased region" description="Polar residues" evidence="1">
    <location>
        <begin position="250"/>
        <end position="260"/>
    </location>
</feature>
<feature type="region of interest" description="Disordered" evidence="1">
    <location>
        <begin position="532"/>
        <end position="841"/>
    </location>
</feature>
<feature type="compositionally biased region" description="Basic and acidic residues" evidence="1">
    <location>
        <begin position="343"/>
        <end position="353"/>
    </location>
</feature>
<feature type="compositionally biased region" description="Basic and acidic residues" evidence="1">
    <location>
        <begin position="1011"/>
        <end position="1024"/>
    </location>
</feature>
<feature type="compositionally biased region" description="Polar residues" evidence="1">
    <location>
        <begin position="654"/>
        <end position="667"/>
    </location>
</feature>
<feature type="compositionally biased region" description="Low complexity" evidence="1">
    <location>
        <begin position="789"/>
        <end position="805"/>
    </location>
</feature>
<dbReference type="EMBL" id="LR746264">
    <property type="protein sequence ID" value="CAA7389183.1"/>
    <property type="molecule type" value="Genomic_DNA"/>
</dbReference>
<feature type="compositionally biased region" description="Polar residues" evidence="1">
    <location>
        <begin position="392"/>
        <end position="411"/>
    </location>
</feature>
<feature type="compositionally biased region" description="Polar residues" evidence="1">
    <location>
        <begin position="676"/>
        <end position="686"/>
    </location>
</feature>
<feature type="compositionally biased region" description="Basic and acidic residues" evidence="1">
    <location>
        <begin position="449"/>
        <end position="459"/>
    </location>
</feature>
<name>A0A7I8JYS7_SPIIN</name>
<evidence type="ECO:0000313" key="2">
    <source>
        <dbReference type="EMBL" id="CAA7389183.1"/>
    </source>
</evidence>
<feature type="compositionally biased region" description="Basic and acidic residues" evidence="1">
    <location>
        <begin position="561"/>
        <end position="593"/>
    </location>
</feature>
<feature type="compositionally biased region" description="Low complexity" evidence="1">
    <location>
        <begin position="304"/>
        <end position="319"/>
    </location>
</feature>
<proteinExistence type="predicted"/>
<feature type="region of interest" description="Disordered" evidence="1">
    <location>
        <begin position="907"/>
        <end position="939"/>
    </location>
</feature>
<feature type="compositionally biased region" description="Polar residues" evidence="1">
    <location>
        <begin position="1066"/>
        <end position="1076"/>
    </location>
</feature>
<gene>
    <name evidence="2" type="ORF">SI8410_01001268</name>
</gene>
<feature type="region of interest" description="Disordered" evidence="1">
    <location>
        <begin position="274"/>
        <end position="471"/>
    </location>
</feature>
<dbReference type="AlphaFoldDB" id="A0A7I8JYS7"/>
<dbReference type="OrthoDB" id="1687502at2759"/>
<feature type="region of interest" description="Disordered" evidence="1">
    <location>
        <begin position="245"/>
        <end position="264"/>
    </location>
</feature>
<evidence type="ECO:0000256" key="1">
    <source>
        <dbReference type="SAM" id="MobiDB-lite"/>
    </source>
</evidence>
<dbReference type="PANTHER" id="PTHR31008:SF5">
    <property type="entry name" value="EXPRESSED PROTEIN"/>
    <property type="match status" value="1"/>
</dbReference>
<feature type="compositionally biased region" description="Low complexity" evidence="1">
    <location>
        <begin position="1088"/>
        <end position="1100"/>
    </location>
</feature>
<feature type="region of interest" description="Disordered" evidence="1">
    <location>
        <begin position="992"/>
        <end position="1108"/>
    </location>
</feature>
<keyword evidence="3" id="KW-1185">Reference proteome</keyword>
<dbReference type="Proteomes" id="UP000663760">
    <property type="component" value="Chromosome 1"/>
</dbReference>
<reference evidence="2" key="1">
    <citation type="submission" date="2020-02" db="EMBL/GenBank/DDBJ databases">
        <authorList>
            <person name="Scholz U."/>
            <person name="Mascher M."/>
            <person name="Fiebig A."/>
        </authorList>
    </citation>
    <scope>NUCLEOTIDE SEQUENCE</scope>
</reference>
<feature type="compositionally biased region" description="Low complexity" evidence="1">
    <location>
        <begin position="735"/>
        <end position="748"/>
    </location>
</feature>
<accession>A0A7I8JYS7</accession>
<protein>
    <submittedName>
        <fullName evidence="2">Uncharacterized protein</fullName>
    </submittedName>
</protein>
<organism evidence="2 3">
    <name type="scientific">Spirodela intermedia</name>
    <name type="common">Intermediate duckweed</name>
    <dbReference type="NCBI Taxonomy" id="51605"/>
    <lineage>
        <taxon>Eukaryota</taxon>
        <taxon>Viridiplantae</taxon>
        <taxon>Streptophyta</taxon>
        <taxon>Embryophyta</taxon>
        <taxon>Tracheophyta</taxon>
        <taxon>Spermatophyta</taxon>
        <taxon>Magnoliopsida</taxon>
        <taxon>Liliopsida</taxon>
        <taxon>Araceae</taxon>
        <taxon>Lemnoideae</taxon>
        <taxon>Spirodela</taxon>
    </lineage>
</organism>
<sequence>MDGGIDDNAVLDSATFYTIAYQNRFDAIICCKGRTEKIASGMLDQLVFHLPGANDCQSRGPSDSFKLELTRVTEDFSWFTKSTLSRFLCLVCAPESLKSASLIANEISQLEDARNFHLALYAKDLANLSGDVPIGMPHQILNFDIGNSNERGLTPKVQSDTSSDPTKNELLRAMDVRLLALKEELSASFGRALGSVPSTYCISDLTSFCDYFGAAKMRNHLVKYLELRSKEEALSASANDFRHKCEKTSEMTSQPASPTDNLRIVRTGVSPAKIAQAERQISSESEASDSSDDDKAFTERSRPLIRAASPRRSASPMRRVQIGRSGSRRPAALTIRSLSYFPPREKMSYKDADGNSSCDEEPDKLPNRTEASVRRMSVQDAINLFESKQRDQSLNGQNRKSCTEASSSANKSVLRRWSSGMCESRKQEPQVGTSDGGLRSNSDNVPPSVEEKNLYELKPESNTPEAVPNISHIPVAELPAPEERMSSNAVDFPVDLPAQEADETQEKVTDSSVWTRQKEAELNQMLMKFMETKPSKYRNNTSSTIQNHAPSGQKRGTLHRQPKEKIEGKYQTETARKRTEKEAQSKFTHETPIQRKTKTVSKAAGAPVSKAVDSLSHTQKLRRNSSPPVLSKKDVSKSVATKKPSPKSVLPVPQTRNSLPSTPSPRTAGTPRSDISAATVTNSNVPSRHKPQHLPSPTKPSPKIERTPRPLKSAKVALNEGKIVPKNQEDRKQNSVLSSKSAKSKVLAPSGNDAGAVSTKPTVPAKPKLHSKAPKKSSVVPLESKPFLKKGTATGPGAGPEAAKAPSDDSSKTNGNLVLDEEKESAVGANEAISQPSKDVLVETRNDDDDAAKCDNLLDNDLNHEKIETAGPVVEVDDSTIKLAEAHVEENQPYEVLGISSAAWEETDQERVDESGGTSMPQMAASDIAPVSSSSSRIRHSLSQMLQAENGEPEMLEWGNAENPPALVHQKDAPKGLKRLLKFARKTKGEVNLSGWSTPSVFSDGEEDAEEVKTNSKRSSDASLRKATLQPKGSGKQKNMLSESYDGGYPDKRRMDYPDVPEILPAQSTQFPSSNSHKLREGPSNKATRSFFSLSTFRSSKTGDPKPR</sequence>
<feature type="compositionally biased region" description="Basic and acidic residues" evidence="1">
    <location>
        <begin position="293"/>
        <end position="302"/>
    </location>
</feature>
<dbReference type="PANTHER" id="PTHR31008">
    <property type="entry name" value="COP1-INTERACTING PROTEIN-RELATED"/>
    <property type="match status" value="1"/>
</dbReference>